<proteinExistence type="predicted"/>
<reference evidence="2" key="1">
    <citation type="submission" date="2018-06" db="EMBL/GenBank/DDBJ databases">
        <authorList>
            <person name="Zhirakovskaya E."/>
        </authorList>
    </citation>
    <scope>NUCLEOTIDE SEQUENCE</scope>
</reference>
<evidence type="ECO:0008006" key="3">
    <source>
        <dbReference type="Google" id="ProtNLM"/>
    </source>
</evidence>
<gene>
    <name evidence="2" type="ORF">MNBD_NITROSPIRAE01-1462</name>
</gene>
<dbReference type="SUPFAM" id="SSF56935">
    <property type="entry name" value="Porins"/>
    <property type="match status" value="1"/>
</dbReference>
<accession>A0A3B1CTF9</accession>
<dbReference type="AlphaFoldDB" id="A0A3B1CTF9"/>
<organism evidence="2">
    <name type="scientific">hydrothermal vent metagenome</name>
    <dbReference type="NCBI Taxonomy" id="652676"/>
    <lineage>
        <taxon>unclassified sequences</taxon>
        <taxon>metagenomes</taxon>
        <taxon>ecological metagenomes</taxon>
    </lineage>
</organism>
<evidence type="ECO:0000313" key="2">
    <source>
        <dbReference type="EMBL" id="VAX27893.1"/>
    </source>
</evidence>
<feature type="region of interest" description="Disordered" evidence="1">
    <location>
        <begin position="71"/>
        <end position="91"/>
    </location>
</feature>
<name>A0A3B1CTF9_9ZZZZ</name>
<protein>
    <recommendedName>
        <fullName evidence="3">Phosphate-selective porin O and P</fullName>
    </recommendedName>
</protein>
<sequence length="399" mass="45523">MKYNQFILRPNINSNFSLTKKGLTFLVTLTLFFGILQGLVSNVFAEENVISLRDAKFEIGGELELEIIDSQSNGRDFDPGGPGQLSEKNNPNPRMSIDKIVITPRVHVTEDILFQADIQFSPDKTVKLDEVWIKFSNLPFNSWVRLGQEDMFIQVSRKTESYPILGYAFWQDEDLGLFAGGRTGPFYWRFSATNGRRLRDRRASEDNVYAITTDDDDNGENNANKQIGFGLGLNHDFKEGHNIDILPFWYTADLSDEDIAYLETISGYGTSTRNQDQSRYGVNLNYTLGAFNLFAQYMGAEDGLMDRDGWYVQPSYKQKLGMNRLKSVEFLLRYEQYNVDLVLNPNDSRTWDRQTTTLAIISEVVTGFKIKTEYYINGEDTGGADVDNNELLVQAEVKF</sequence>
<dbReference type="EMBL" id="UOGF01000034">
    <property type="protein sequence ID" value="VAX27893.1"/>
    <property type="molecule type" value="Genomic_DNA"/>
</dbReference>
<evidence type="ECO:0000256" key="1">
    <source>
        <dbReference type="SAM" id="MobiDB-lite"/>
    </source>
</evidence>